<protein>
    <submittedName>
        <fullName evidence="1">Uncharacterized protein</fullName>
    </submittedName>
</protein>
<accession>A0A4R1MK10</accession>
<sequence length="68" mass="8132">MNEKLKEYYLLNDIPIEFKRYDALVKKLNTQRFSKKIAPLPKTDTLHNTPNNESLMMLTLFLLLFDEK</sequence>
<evidence type="ECO:0000313" key="2">
    <source>
        <dbReference type="Proteomes" id="UP000294545"/>
    </source>
</evidence>
<dbReference type="Proteomes" id="UP000294545">
    <property type="component" value="Unassembled WGS sequence"/>
</dbReference>
<organism evidence="1 2">
    <name type="scientific">Natranaerovirga hydrolytica</name>
    <dbReference type="NCBI Taxonomy" id="680378"/>
    <lineage>
        <taxon>Bacteria</taxon>
        <taxon>Bacillati</taxon>
        <taxon>Bacillota</taxon>
        <taxon>Clostridia</taxon>
        <taxon>Lachnospirales</taxon>
        <taxon>Natranaerovirgaceae</taxon>
        <taxon>Natranaerovirga</taxon>
    </lineage>
</organism>
<dbReference type="RefSeq" id="WP_132282720.1">
    <property type="nucleotide sequence ID" value="NZ_SMGQ01000013.1"/>
</dbReference>
<comment type="caution">
    <text evidence="1">The sequence shown here is derived from an EMBL/GenBank/DDBJ whole genome shotgun (WGS) entry which is preliminary data.</text>
</comment>
<dbReference type="AlphaFoldDB" id="A0A4R1MK10"/>
<name>A0A4R1MK10_9FIRM</name>
<dbReference type="EMBL" id="SMGQ01000013">
    <property type="protein sequence ID" value="TCK92867.1"/>
    <property type="molecule type" value="Genomic_DNA"/>
</dbReference>
<gene>
    <name evidence="1" type="ORF">EDC19_2023</name>
</gene>
<evidence type="ECO:0000313" key="1">
    <source>
        <dbReference type="EMBL" id="TCK92867.1"/>
    </source>
</evidence>
<proteinExistence type="predicted"/>
<reference evidence="1 2" key="1">
    <citation type="submission" date="2019-03" db="EMBL/GenBank/DDBJ databases">
        <title>Genomic Encyclopedia of Type Strains, Phase IV (KMG-IV): sequencing the most valuable type-strain genomes for metagenomic binning, comparative biology and taxonomic classification.</title>
        <authorList>
            <person name="Goeker M."/>
        </authorList>
    </citation>
    <scope>NUCLEOTIDE SEQUENCE [LARGE SCALE GENOMIC DNA]</scope>
    <source>
        <strain evidence="1 2">DSM 24176</strain>
    </source>
</reference>
<keyword evidence="2" id="KW-1185">Reference proteome</keyword>